<dbReference type="AlphaFoldDB" id="A0A562NQ72"/>
<keyword evidence="4" id="KW-1185">Reference proteome</keyword>
<dbReference type="CDD" id="cd03809">
    <property type="entry name" value="GT4_MtfB-like"/>
    <property type="match status" value="1"/>
</dbReference>
<evidence type="ECO:0000313" key="3">
    <source>
        <dbReference type="EMBL" id="TWI34349.1"/>
    </source>
</evidence>
<comment type="caution">
    <text evidence="3">The sequence shown here is derived from an EMBL/GenBank/DDBJ whole genome shotgun (WGS) entry which is preliminary data.</text>
</comment>
<dbReference type="RefSeq" id="WP_145397686.1">
    <property type="nucleotide sequence ID" value="NZ_VLKU01000005.1"/>
</dbReference>
<dbReference type="Proteomes" id="UP000316225">
    <property type="component" value="Unassembled WGS sequence"/>
</dbReference>
<dbReference type="SUPFAM" id="SSF53756">
    <property type="entry name" value="UDP-Glycosyltransferase/glycogen phosphorylase"/>
    <property type="match status" value="1"/>
</dbReference>
<feature type="domain" description="Glycosyl transferase family 1" evidence="2">
    <location>
        <begin position="234"/>
        <end position="361"/>
    </location>
</feature>
<gene>
    <name evidence="3" type="ORF">IQ24_01867</name>
</gene>
<dbReference type="EMBL" id="VLKU01000005">
    <property type="protein sequence ID" value="TWI34349.1"/>
    <property type="molecule type" value="Genomic_DNA"/>
</dbReference>
<dbReference type="Pfam" id="PF00534">
    <property type="entry name" value="Glycos_transf_1"/>
    <property type="match status" value="1"/>
</dbReference>
<dbReference type="Gene3D" id="3.40.50.2000">
    <property type="entry name" value="Glycogen Phosphorylase B"/>
    <property type="match status" value="1"/>
</dbReference>
<reference evidence="3 4" key="1">
    <citation type="journal article" date="2015" name="Stand. Genomic Sci.">
        <title>Genomic Encyclopedia of Bacterial and Archaeal Type Strains, Phase III: the genomes of soil and plant-associated and newly described type strains.</title>
        <authorList>
            <person name="Whitman W.B."/>
            <person name="Woyke T."/>
            <person name="Klenk H.P."/>
            <person name="Zhou Y."/>
            <person name="Lilburn T.G."/>
            <person name="Beck B.J."/>
            <person name="De Vos P."/>
            <person name="Vandamme P."/>
            <person name="Eisen J.A."/>
            <person name="Garrity G."/>
            <person name="Hugenholtz P."/>
            <person name="Kyrpides N.C."/>
        </authorList>
    </citation>
    <scope>NUCLEOTIDE SEQUENCE [LARGE SCALE GENOMIC DNA]</scope>
    <source>
        <strain evidence="3 4">CGMCC 1.5364</strain>
    </source>
</reference>
<keyword evidence="1 3" id="KW-0808">Transferase</keyword>
<sequence>MSADPALVLDVSRLISRLGGGPATGIDRVEAAWLRHLRTSGRNHLLLCRVRRGQLLLPPQAGEAIQGWLDGATDRLPPAGLLDRLAGRRGLPARAEAALRRMALLRTPRDGRGLLRRIRKRLGKDTVYLNVGHANIDAALWQSLEGLRRVALIHDTIPLDHPEFTRAGQSEKFRARFEVLMRHADGLLTVSDATRKDVMRWRNKLGLPDHAPISPAHIGTDLSTPDVSRLPAGLDLTRPYFLTLGTIEPRKNHALLLDAWEALARRMPAEKLPRLFIIGRRGWENHEVFQRLDALPANGAVQEFNALDDGAVAEILSRSHGLMIPSRAEGFGLPLTEAAARGVPIFCAPLPAVQELLGDYARYLSPDDPLCWAGAAALLAPSLPLRLEPLKVPQWESHFGLVFKSFCDRTPSFGPQTGK</sequence>
<accession>A0A562NQ72</accession>
<evidence type="ECO:0000259" key="2">
    <source>
        <dbReference type="Pfam" id="PF00534"/>
    </source>
</evidence>
<dbReference type="PANTHER" id="PTHR46401:SF2">
    <property type="entry name" value="GLYCOSYLTRANSFERASE WBBK-RELATED"/>
    <property type="match status" value="1"/>
</dbReference>
<protein>
    <submittedName>
        <fullName evidence="3">Glycosyltransferase involved in cell wall biosynthesis</fullName>
    </submittedName>
</protein>
<organism evidence="3 4">
    <name type="scientific">Paracoccus sulfuroxidans</name>
    <dbReference type="NCBI Taxonomy" id="384678"/>
    <lineage>
        <taxon>Bacteria</taxon>
        <taxon>Pseudomonadati</taxon>
        <taxon>Pseudomonadota</taxon>
        <taxon>Alphaproteobacteria</taxon>
        <taxon>Rhodobacterales</taxon>
        <taxon>Paracoccaceae</taxon>
        <taxon>Paracoccus</taxon>
    </lineage>
</organism>
<dbReference type="InterPro" id="IPR001296">
    <property type="entry name" value="Glyco_trans_1"/>
</dbReference>
<dbReference type="PANTHER" id="PTHR46401">
    <property type="entry name" value="GLYCOSYLTRANSFERASE WBBK-RELATED"/>
    <property type="match status" value="1"/>
</dbReference>
<name>A0A562NQ72_9RHOB</name>
<dbReference type="OrthoDB" id="9790710at2"/>
<evidence type="ECO:0000256" key="1">
    <source>
        <dbReference type="ARBA" id="ARBA00022679"/>
    </source>
</evidence>
<evidence type="ECO:0000313" key="4">
    <source>
        <dbReference type="Proteomes" id="UP000316225"/>
    </source>
</evidence>
<dbReference type="GO" id="GO:0016757">
    <property type="term" value="F:glycosyltransferase activity"/>
    <property type="evidence" value="ECO:0007669"/>
    <property type="project" value="InterPro"/>
</dbReference>
<proteinExistence type="predicted"/>